<protein>
    <submittedName>
        <fullName evidence="1">Diguanylate cyclase</fullName>
        <ecNumber evidence="1">2.7.7.65</ecNumber>
    </submittedName>
</protein>
<evidence type="ECO:0000313" key="1">
    <source>
        <dbReference type="EMBL" id="MEM5404183.1"/>
    </source>
</evidence>
<comment type="caution">
    <text evidence="1">The sequence shown here is derived from an EMBL/GenBank/DDBJ whole genome shotgun (WGS) entry which is preliminary data.</text>
</comment>
<gene>
    <name evidence="1" type="ORF">VSR83_29840</name>
</gene>
<keyword evidence="2" id="KW-1185">Reference proteome</keyword>
<name>A0ACC6RS49_9BURK</name>
<accession>A0ACC6RS49</accession>
<keyword evidence="1" id="KW-0808">Transferase</keyword>
<reference evidence="1" key="1">
    <citation type="submission" date="2024-01" db="EMBL/GenBank/DDBJ databases">
        <title>The diversity of rhizobia nodulating Mimosa spp. in eleven states of Brazil covering several biomes is determined by host plant, location, and edaphic factors.</title>
        <authorList>
            <person name="Rouws L."/>
            <person name="Barauna A."/>
            <person name="Beukes C."/>
            <person name="De Faria S.M."/>
            <person name="Gross E."/>
            <person name="Dos Reis Junior F.B."/>
            <person name="Simon M."/>
            <person name="Maluk M."/>
            <person name="Odee D.W."/>
            <person name="Kenicer G."/>
            <person name="Young J.P.W."/>
            <person name="Reis V.M."/>
            <person name="Zilli J."/>
            <person name="James E.K."/>
        </authorList>
    </citation>
    <scope>NUCLEOTIDE SEQUENCE</scope>
    <source>
        <strain evidence="1">JPY452</strain>
    </source>
</reference>
<evidence type="ECO:0000313" key="2">
    <source>
        <dbReference type="Proteomes" id="UP001392318"/>
    </source>
</evidence>
<sequence length="499" mass="55057">MRPAFSNGNLLRWLTGPRTIFYGSLAVAFIMASLCATVLYESRHDALERARENSRNVALIAERDIERNLELYALSLQAVVDGIGRPDVMALPAPLRSQLLFDHAITAQYLGSILVLDETGNVVMNSATGAPLNANFADRDYFTVQRDNPHTGLFVSTPYRSRLRNGSPSIALSRRLAHPDGSFAGIVMIAINLEYFHQLFAGLSLGSHGAISLIAQDGTMIMRQPYDPAVVGRNIHNASTFRHFLAAKEGSFSDTSSIDGVRRMYFFRNFPRQPLIIMVAEAEPDIYAAWRRRALTIGTLMGTFAVGFVGLSFVLATQLRRRMRAESELQLLARTDSLTGLNNRRTLGEILEQEWRRARRARSVFSLLFVDIDRFKAYNDQYGHQAGDDALAAVARCIGENIRRPADTAARYGGEEFIVVLPDTLLEGACAIAEKIRHAISELAIEHAGSEYGRVTASIGSASWSPDQDVDVTQVIKAADQALYDAKARGRNRVAMCGA</sequence>
<proteinExistence type="predicted"/>
<dbReference type="Proteomes" id="UP001392318">
    <property type="component" value="Unassembled WGS sequence"/>
</dbReference>
<keyword evidence="1" id="KW-0548">Nucleotidyltransferase</keyword>
<organism evidence="1 2">
    <name type="scientific">Paraburkholderia unamae</name>
    <dbReference type="NCBI Taxonomy" id="219649"/>
    <lineage>
        <taxon>Bacteria</taxon>
        <taxon>Pseudomonadati</taxon>
        <taxon>Pseudomonadota</taxon>
        <taxon>Betaproteobacteria</taxon>
        <taxon>Burkholderiales</taxon>
        <taxon>Burkholderiaceae</taxon>
        <taxon>Paraburkholderia</taxon>
    </lineage>
</organism>
<dbReference type="EMBL" id="JAYMRU010000027">
    <property type="protein sequence ID" value="MEM5404183.1"/>
    <property type="molecule type" value="Genomic_DNA"/>
</dbReference>
<dbReference type="EC" id="2.7.7.65" evidence="1"/>